<evidence type="ECO:0000256" key="12">
    <source>
        <dbReference type="SAM" id="Phobius"/>
    </source>
</evidence>
<dbReference type="GO" id="GO:0046872">
    <property type="term" value="F:metal ion binding"/>
    <property type="evidence" value="ECO:0007669"/>
    <property type="project" value="UniProtKB-KW"/>
</dbReference>
<evidence type="ECO:0000313" key="13">
    <source>
        <dbReference type="EMBL" id="CAA9546056.1"/>
    </source>
</evidence>
<keyword evidence="2" id="KW-1003">Cell membrane</keyword>
<evidence type="ECO:0000256" key="1">
    <source>
        <dbReference type="ARBA" id="ARBA00004141"/>
    </source>
</evidence>
<keyword evidence="9 12" id="KW-0472">Membrane</keyword>
<organism evidence="13">
    <name type="scientific">uncultured Thermomicrobiales bacterium</name>
    <dbReference type="NCBI Taxonomy" id="1645740"/>
    <lineage>
        <taxon>Bacteria</taxon>
        <taxon>Pseudomonadati</taxon>
        <taxon>Thermomicrobiota</taxon>
        <taxon>Thermomicrobia</taxon>
        <taxon>Thermomicrobiales</taxon>
        <taxon>environmental samples</taxon>
    </lineage>
</organism>
<protein>
    <submittedName>
        <fullName evidence="13">Heme A synthase, cytochrome oxidase biogenesis protein Cox15-CtaA</fullName>
    </submittedName>
</protein>
<feature type="transmembrane region" description="Helical" evidence="12">
    <location>
        <begin position="221"/>
        <end position="238"/>
    </location>
</feature>
<evidence type="ECO:0000256" key="10">
    <source>
        <dbReference type="ARBA" id="ARBA00023157"/>
    </source>
</evidence>
<evidence type="ECO:0000256" key="9">
    <source>
        <dbReference type="ARBA" id="ARBA00023136"/>
    </source>
</evidence>
<feature type="transmembrane region" description="Helical" evidence="12">
    <location>
        <begin position="65"/>
        <end position="84"/>
    </location>
</feature>
<evidence type="ECO:0000256" key="6">
    <source>
        <dbReference type="ARBA" id="ARBA00023002"/>
    </source>
</evidence>
<keyword evidence="4" id="KW-0479">Metal-binding</keyword>
<dbReference type="PANTHER" id="PTHR35457">
    <property type="entry name" value="HEME A SYNTHASE"/>
    <property type="match status" value="1"/>
</dbReference>
<accession>A0A6J4UEC5</accession>
<dbReference type="GO" id="GO:0016491">
    <property type="term" value="F:oxidoreductase activity"/>
    <property type="evidence" value="ECO:0007669"/>
    <property type="project" value="UniProtKB-KW"/>
</dbReference>
<evidence type="ECO:0000256" key="3">
    <source>
        <dbReference type="ARBA" id="ARBA00022692"/>
    </source>
</evidence>
<dbReference type="EMBL" id="CADCWJ010000119">
    <property type="protein sequence ID" value="CAA9546056.1"/>
    <property type="molecule type" value="Genomic_DNA"/>
</dbReference>
<dbReference type="InterPro" id="IPR050450">
    <property type="entry name" value="COX15/CtaA_HemeA_synthase"/>
</dbReference>
<feature type="transmembrane region" description="Helical" evidence="12">
    <location>
        <begin position="125"/>
        <end position="144"/>
    </location>
</feature>
<keyword evidence="6" id="KW-0560">Oxidoreductase</keyword>
<feature type="transmembrane region" description="Helical" evidence="12">
    <location>
        <begin position="91"/>
        <end position="113"/>
    </location>
</feature>
<feature type="transmembrane region" description="Helical" evidence="12">
    <location>
        <begin position="250"/>
        <end position="270"/>
    </location>
</feature>
<dbReference type="GO" id="GO:0016020">
    <property type="term" value="C:membrane"/>
    <property type="evidence" value="ECO:0007669"/>
    <property type="project" value="UniProtKB-SubCell"/>
</dbReference>
<dbReference type="GO" id="GO:0006784">
    <property type="term" value="P:heme A biosynthetic process"/>
    <property type="evidence" value="ECO:0007669"/>
    <property type="project" value="InterPro"/>
</dbReference>
<feature type="transmembrane region" description="Helical" evidence="12">
    <location>
        <begin position="7"/>
        <end position="27"/>
    </location>
</feature>
<sequence>MDKRATWARRLAIVSAVGMLIVLLMGARVTATGSGDGCGNDWPLCHGGFLPADTFESLTEYSHRLVTGIEGIVVLATTILAWPLRKRHPEFRVLIPAMMGTLILQSLMGAAAVRWPTSPEVMATHFGISLICLASASLVAFILIDARRPDRDRTMDSGGTIAGFRWLLIATFVMSIVVAYSGAYVRHTNSELACATWPSCTGELVPRIDQTPPGIQTLHRVLAGVISLMIGGIALWAYRLRQTRPDLQALAFAALVIVFFQVIVGAIVVYSGLQLLATLAHAGLMATLFVVLSEGLRRTWPQGLRRAVRSRASLGQPATGD</sequence>
<keyword evidence="8" id="KW-0350">Heme biosynthesis</keyword>
<dbReference type="Pfam" id="PF02628">
    <property type="entry name" value="COX15-CtaA"/>
    <property type="match status" value="1"/>
</dbReference>
<evidence type="ECO:0000256" key="7">
    <source>
        <dbReference type="ARBA" id="ARBA00023004"/>
    </source>
</evidence>
<feature type="transmembrane region" description="Helical" evidence="12">
    <location>
        <begin position="276"/>
        <end position="296"/>
    </location>
</feature>
<keyword evidence="3 12" id="KW-0812">Transmembrane</keyword>
<evidence type="ECO:0000256" key="4">
    <source>
        <dbReference type="ARBA" id="ARBA00022723"/>
    </source>
</evidence>
<reference evidence="13" key="1">
    <citation type="submission" date="2020-02" db="EMBL/GenBank/DDBJ databases">
        <authorList>
            <person name="Meier V. D."/>
        </authorList>
    </citation>
    <scope>NUCLEOTIDE SEQUENCE</scope>
    <source>
        <strain evidence="13">AVDCRST_MAG87</strain>
    </source>
</reference>
<keyword evidence="5 12" id="KW-1133">Transmembrane helix</keyword>
<comment type="pathway">
    <text evidence="11">Porphyrin-containing compound metabolism.</text>
</comment>
<comment type="subcellular location">
    <subcellularLocation>
        <location evidence="1">Membrane</location>
        <topology evidence="1">Multi-pass membrane protein</topology>
    </subcellularLocation>
</comment>
<dbReference type="InterPro" id="IPR003780">
    <property type="entry name" value="COX15/CtaA_fam"/>
</dbReference>
<dbReference type="PANTHER" id="PTHR35457:SF1">
    <property type="entry name" value="HEME A SYNTHASE"/>
    <property type="match status" value="1"/>
</dbReference>
<proteinExistence type="predicted"/>
<evidence type="ECO:0000256" key="5">
    <source>
        <dbReference type="ARBA" id="ARBA00022989"/>
    </source>
</evidence>
<evidence type="ECO:0000256" key="2">
    <source>
        <dbReference type="ARBA" id="ARBA00022475"/>
    </source>
</evidence>
<name>A0A6J4UEC5_9BACT</name>
<feature type="transmembrane region" description="Helical" evidence="12">
    <location>
        <begin position="164"/>
        <end position="183"/>
    </location>
</feature>
<keyword evidence="10" id="KW-1015">Disulfide bond</keyword>
<dbReference type="AlphaFoldDB" id="A0A6J4UEC5"/>
<keyword evidence="7" id="KW-0408">Iron</keyword>
<evidence type="ECO:0000256" key="11">
    <source>
        <dbReference type="ARBA" id="ARBA00023444"/>
    </source>
</evidence>
<gene>
    <name evidence="13" type="ORF">AVDCRST_MAG87-476</name>
</gene>
<evidence type="ECO:0000256" key="8">
    <source>
        <dbReference type="ARBA" id="ARBA00023133"/>
    </source>
</evidence>